<evidence type="ECO:0000313" key="11">
    <source>
        <dbReference type="Proteomes" id="UP000094336"/>
    </source>
</evidence>
<keyword evidence="4 8" id="KW-0067">ATP-binding</keyword>
<keyword evidence="11" id="KW-1185">Reference proteome</keyword>
<dbReference type="SUPFAM" id="SSF55931">
    <property type="entry name" value="Glutamine synthetase/guanido kinase"/>
    <property type="match status" value="1"/>
</dbReference>
<dbReference type="GO" id="GO:0005739">
    <property type="term" value="C:mitochondrion"/>
    <property type="evidence" value="ECO:0007669"/>
    <property type="project" value="UniProtKB-SubCell"/>
</dbReference>
<evidence type="ECO:0000256" key="5">
    <source>
        <dbReference type="ARBA" id="ARBA00022917"/>
    </source>
</evidence>
<dbReference type="GO" id="GO:0032543">
    <property type="term" value="P:mitochondrial translation"/>
    <property type="evidence" value="ECO:0007669"/>
    <property type="project" value="UniProtKB-UniRule"/>
</dbReference>
<dbReference type="OrthoDB" id="1722066at2759"/>
<dbReference type="SMART" id="SM00845">
    <property type="entry name" value="GatB_Yqey"/>
    <property type="match status" value="1"/>
</dbReference>
<keyword evidence="3 8" id="KW-0547">Nucleotide-binding</keyword>
<evidence type="ECO:0000256" key="1">
    <source>
        <dbReference type="ARBA" id="ARBA00005306"/>
    </source>
</evidence>
<dbReference type="GO" id="GO:0005524">
    <property type="term" value="F:ATP binding"/>
    <property type="evidence" value="ECO:0007669"/>
    <property type="project" value="UniProtKB-KW"/>
</dbReference>
<gene>
    <name evidence="8" type="primary">PET112</name>
    <name evidence="10" type="ORF">BABINDRAFT_159652</name>
</gene>
<evidence type="ECO:0000256" key="4">
    <source>
        <dbReference type="ARBA" id="ARBA00022840"/>
    </source>
</evidence>
<dbReference type="Proteomes" id="UP000094336">
    <property type="component" value="Unassembled WGS sequence"/>
</dbReference>
<comment type="subcellular location">
    <subcellularLocation>
        <location evidence="8">Mitochondrion</location>
    </subcellularLocation>
</comment>
<dbReference type="NCBIfam" id="TIGR00133">
    <property type="entry name" value="gatB"/>
    <property type="match status" value="1"/>
</dbReference>
<dbReference type="RefSeq" id="XP_018988539.1">
    <property type="nucleotide sequence ID" value="XM_019127799.1"/>
</dbReference>
<dbReference type="PROSITE" id="PS01234">
    <property type="entry name" value="GATB"/>
    <property type="match status" value="1"/>
</dbReference>
<dbReference type="PANTHER" id="PTHR11659">
    <property type="entry name" value="GLUTAMYL-TRNA GLN AMIDOTRANSFERASE SUBUNIT B MITOCHONDRIAL AND PROKARYOTIC PET112-RELATED"/>
    <property type="match status" value="1"/>
</dbReference>
<evidence type="ECO:0000313" key="10">
    <source>
        <dbReference type="EMBL" id="ODQ83211.1"/>
    </source>
</evidence>
<dbReference type="Pfam" id="PF02637">
    <property type="entry name" value="GatB_Yqey"/>
    <property type="match status" value="1"/>
</dbReference>
<dbReference type="GO" id="GO:0030956">
    <property type="term" value="C:glutamyl-tRNA(Gln) amidotransferase complex"/>
    <property type="evidence" value="ECO:0007669"/>
    <property type="project" value="UniProtKB-UniRule"/>
</dbReference>
<dbReference type="GO" id="GO:0050567">
    <property type="term" value="F:glutaminyl-tRNA synthase (glutamine-hydrolyzing) activity"/>
    <property type="evidence" value="ECO:0007669"/>
    <property type="project" value="UniProtKB-UniRule"/>
</dbReference>
<comment type="subunit">
    <text evidence="8">Subunit of the heterotrimeric GatFAB amidotransferase (AdT) complex, composed of A, B and F subunits.</text>
</comment>
<evidence type="ECO:0000256" key="8">
    <source>
        <dbReference type="HAMAP-Rule" id="MF_03147"/>
    </source>
</evidence>
<dbReference type="InterPro" id="IPR004413">
    <property type="entry name" value="GatB"/>
</dbReference>
<dbReference type="GeneID" id="30145652"/>
<protein>
    <recommendedName>
        <fullName evidence="8">Glutamyl-tRNA(Gln) amidotransferase subunit B, mitochondrial</fullName>
        <shortName evidence="8">Glu-AdT subunit B</shortName>
        <ecNumber evidence="8">6.3.5.-</ecNumber>
    </recommendedName>
</protein>
<reference evidence="11" key="1">
    <citation type="submission" date="2016-05" db="EMBL/GenBank/DDBJ databases">
        <title>Comparative genomics of biotechnologically important yeasts.</title>
        <authorList>
            <consortium name="DOE Joint Genome Institute"/>
            <person name="Riley R."/>
            <person name="Haridas S."/>
            <person name="Wolfe K.H."/>
            <person name="Lopes M.R."/>
            <person name="Hittinger C.T."/>
            <person name="Goker M."/>
            <person name="Salamov A."/>
            <person name="Wisecaver J."/>
            <person name="Long T.M."/>
            <person name="Aerts A.L."/>
            <person name="Barry K."/>
            <person name="Choi C."/>
            <person name="Clum A."/>
            <person name="Coughlan A.Y."/>
            <person name="Deshpande S."/>
            <person name="Douglass A.P."/>
            <person name="Hanson S.J."/>
            <person name="Klenk H.-P."/>
            <person name="Labutti K."/>
            <person name="Lapidus A."/>
            <person name="Lindquist E."/>
            <person name="Lipzen A."/>
            <person name="Meier-Kolthoff J.P."/>
            <person name="Ohm R.A."/>
            <person name="Otillar R.P."/>
            <person name="Pangilinan J."/>
            <person name="Peng Y."/>
            <person name="Rokas A."/>
            <person name="Rosa C.A."/>
            <person name="Scheuner C."/>
            <person name="Sibirny A.A."/>
            <person name="Slot J.C."/>
            <person name="Stielow J.B."/>
            <person name="Sun H."/>
            <person name="Kurtzman C.P."/>
            <person name="Blackwell M."/>
            <person name="Grigoriev I.V."/>
            <person name="Jeffries T.W."/>
        </authorList>
    </citation>
    <scope>NUCLEOTIDE SEQUENCE [LARGE SCALE GENOMIC DNA]</scope>
    <source>
        <strain evidence="11">NRRL Y-12698</strain>
    </source>
</reference>
<comment type="catalytic activity">
    <reaction evidence="7 8">
        <text>L-glutamyl-tRNA(Gln) + L-glutamine + ATP + H2O = L-glutaminyl-tRNA(Gln) + L-glutamate + ADP + phosphate + H(+)</text>
        <dbReference type="Rhea" id="RHEA:17521"/>
        <dbReference type="Rhea" id="RHEA-COMP:9681"/>
        <dbReference type="Rhea" id="RHEA-COMP:9684"/>
        <dbReference type="ChEBI" id="CHEBI:15377"/>
        <dbReference type="ChEBI" id="CHEBI:15378"/>
        <dbReference type="ChEBI" id="CHEBI:29985"/>
        <dbReference type="ChEBI" id="CHEBI:30616"/>
        <dbReference type="ChEBI" id="CHEBI:43474"/>
        <dbReference type="ChEBI" id="CHEBI:58359"/>
        <dbReference type="ChEBI" id="CHEBI:78520"/>
        <dbReference type="ChEBI" id="CHEBI:78521"/>
        <dbReference type="ChEBI" id="CHEBI:456216"/>
    </reaction>
</comment>
<accession>A0A1E3R004</accession>
<keyword evidence="6 8" id="KW-0496">Mitochondrion</keyword>
<dbReference type="InterPro" id="IPR006075">
    <property type="entry name" value="Asn/Gln-tRNA_Trfase_suB/E_cat"/>
</dbReference>
<dbReference type="InterPro" id="IPR017959">
    <property type="entry name" value="Asn/Gln-tRNA_amidoTrfase_suB/E"/>
</dbReference>
<dbReference type="EC" id="6.3.5.-" evidence="8"/>
<proteinExistence type="inferred from homology"/>
<comment type="similarity">
    <text evidence="1 8">Belongs to the GatB/GatE family. GatB subfamily.</text>
</comment>
<dbReference type="AlphaFoldDB" id="A0A1E3R004"/>
<keyword evidence="5 8" id="KW-0648">Protein biosynthesis</keyword>
<dbReference type="GO" id="GO:0070681">
    <property type="term" value="P:glutaminyl-tRNAGln biosynthesis via transamidation"/>
    <property type="evidence" value="ECO:0007669"/>
    <property type="project" value="UniProtKB-UniRule"/>
</dbReference>
<keyword evidence="2 8" id="KW-0436">Ligase</keyword>
<dbReference type="SUPFAM" id="SSF89095">
    <property type="entry name" value="GatB/YqeY motif"/>
    <property type="match status" value="1"/>
</dbReference>
<evidence type="ECO:0000256" key="2">
    <source>
        <dbReference type="ARBA" id="ARBA00022598"/>
    </source>
</evidence>
<dbReference type="InterPro" id="IPR003789">
    <property type="entry name" value="Asn/Gln_tRNA_amidoTrase-B-like"/>
</dbReference>
<dbReference type="InterPro" id="IPR018027">
    <property type="entry name" value="Asn/Gln_amidotransferase"/>
</dbReference>
<evidence type="ECO:0000256" key="3">
    <source>
        <dbReference type="ARBA" id="ARBA00022741"/>
    </source>
</evidence>
<comment type="function">
    <text evidence="8">Allows the formation of correctly charged Gln-tRNA(Gln) through the transamidation of misacylated Glu-tRNA(Gln) in the mitochondria. The reaction takes place in the presence of glutamine and ATP through an activated gamma-phospho-Glu-tRNA(Gln).</text>
</comment>
<name>A0A1E3R004_9ASCO</name>
<dbReference type="HAMAP" id="MF_00121">
    <property type="entry name" value="GatB"/>
    <property type="match status" value="1"/>
</dbReference>
<dbReference type="InterPro" id="IPR023168">
    <property type="entry name" value="GatB_Yqey_C_2"/>
</dbReference>
<dbReference type="EMBL" id="KV454426">
    <property type="protein sequence ID" value="ODQ83211.1"/>
    <property type="molecule type" value="Genomic_DNA"/>
</dbReference>
<dbReference type="InterPro" id="IPR017958">
    <property type="entry name" value="Gln-tRNA_amidoTrfase_suB_CS"/>
</dbReference>
<dbReference type="NCBIfam" id="NF004012">
    <property type="entry name" value="PRK05477.1-2"/>
    <property type="match status" value="1"/>
</dbReference>
<dbReference type="Gene3D" id="1.10.10.410">
    <property type="match status" value="1"/>
</dbReference>
<dbReference type="Pfam" id="PF02934">
    <property type="entry name" value="GatB_N"/>
    <property type="match status" value="1"/>
</dbReference>
<sequence>MLRRAFSTTPVRCFELLDNYTLKCGLEIHTQLDTKHKLFSLSSHTFNAEPNTRTSFFDCALPGAQPRLNPEALLFALKAATALNSTVNLESTFDRKHYFYGDQPHGYQITQHYNPLAKGGSITLLPHDGVKSEKIIHIDQIQIEQDTGKSSYVDHNQTSKVDLNRANVPLIEVVTQPDFRNVDEVRAFIRKYQTLVRHLGISTGELESGAMRVDVNISVNDGSRIEMKNLSTTSAVTNAIRYEYTRQVRLLQSTNTERLTSGNETRGWNGSTTYRLRSKESAIDYRYMPDPELPPVRLQQDIVEQIRAGFPEFPDDIIAKLTAKPFGLRLKDAQVLINNSAYLAYYMAFFEGVVGCGLPGKLATNWFFHDFLGHLHKLEEEGVSHALEQVVPVARFSELVSMVHGDEISKASGKLLLAHMVSHVGETTSLVALVEEYDLGKVSEITPEVANAIAEICAEIIAENPKVVADYQEKKKKNSVKWMIGQAMRLSQGKIDSGLFEESFKRLLGK</sequence>
<dbReference type="PANTHER" id="PTHR11659:SF0">
    <property type="entry name" value="GLUTAMYL-TRNA(GLN) AMIDOTRANSFERASE SUBUNIT B, MITOCHONDRIAL"/>
    <property type="match status" value="1"/>
</dbReference>
<dbReference type="InterPro" id="IPR014746">
    <property type="entry name" value="Gln_synth/guanido_kin_cat_dom"/>
</dbReference>
<dbReference type="STRING" id="984486.A0A1E3R004"/>
<feature type="domain" description="Asn/Gln amidotransferase" evidence="9">
    <location>
        <begin position="348"/>
        <end position="508"/>
    </location>
</feature>
<evidence type="ECO:0000256" key="7">
    <source>
        <dbReference type="ARBA" id="ARBA00047913"/>
    </source>
</evidence>
<evidence type="ECO:0000259" key="9">
    <source>
        <dbReference type="SMART" id="SM00845"/>
    </source>
</evidence>
<evidence type="ECO:0000256" key="6">
    <source>
        <dbReference type="ARBA" id="ARBA00023128"/>
    </source>
</evidence>
<organism evidence="10 11">
    <name type="scientific">Babjeviella inositovora NRRL Y-12698</name>
    <dbReference type="NCBI Taxonomy" id="984486"/>
    <lineage>
        <taxon>Eukaryota</taxon>
        <taxon>Fungi</taxon>
        <taxon>Dikarya</taxon>
        <taxon>Ascomycota</taxon>
        <taxon>Saccharomycotina</taxon>
        <taxon>Pichiomycetes</taxon>
        <taxon>Serinales incertae sedis</taxon>
        <taxon>Babjeviella</taxon>
    </lineage>
</organism>